<dbReference type="GO" id="GO:0016740">
    <property type="term" value="F:transferase activity"/>
    <property type="evidence" value="ECO:0007669"/>
    <property type="project" value="UniProtKB-KW"/>
</dbReference>
<dbReference type="InterPro" id="IPR037143">
    <property type="entry name" value="4-PPantetheinyl_Trfase_dom_sf"/>
</dbReference>
<feature type="domain" description="4'-phosphopantetheinyl transferase" evidence="4">
    <location>
        <begin position="4"/>
        <end position="79"/>
    </location>
</feature>
<evidence type="ECO:0000313" key="5">
    <source>
        <dbReference type="EMBL" id="WXL28707.1"/>
    </source>
</evidence>
<protein>
    <submittedName>
        <fullName evidence="5">4'-phosphopantetheinyl transferase superfamily protein</fullName>
    </submittedName>
</protein>
<dbReference type="SUPFAM" id="SSF56214">
    <property type="entry name" value="4'-phosphopantetheinyl transferase"/>
    <property type="match status" value="1"/>
</dbReference>
<name>A0ABZ2RR60_9BACT</name>
<dbReference type="NCBIfam" id="TIGR00556">
    <property type="entry name" value="pantethn_trn"/>
    <property type="match status" value="1"/>
</dbReference>
<keyword evidence="1 5" id="KW-0808">Transferase</keyword>
<evidence type="ECO:0000256" key="3">
    <source>
        <dbReference type="ARBA" id="ARBA00022842"/>
    </source>
</evidence>
<dbReference type="InterPro" id="IPR008278">
    <property type="entry name" value="4-PPantetheinyl_Trfase_dom"/>
</dbReference>
<dbReference type="Gene3D" id="3.90.470.20">
    <property type="entry name" value="4'-phosphopantetheinyl transferase domain"/>
    <property type="match status" value="1"/>
</dbReference>
<evidence type="ECO:0000313" key="6">
    <source>
        <dbReference type="Proteomes" id="UP001460679"/>
    </source>
</evidence>
<proteinExistence type="predicted"/>
<evidence type="ECO:0000256" key="2">
    <source>
        <dbReference type="ARBA" id="ARBA00022723"/>
    </source>
</evidence>
<organism evidence="5 6">
    <name type="scientific">[Mycoplasma] gypis</name>
    <dbReference type="NCBI Taxonomy" id="92404"/>
    <lineage>
        <taxon>Bacteria</taxon>
        <taxon>Bacillati</taxon>
        <taxon>Mycoplasmatota</taxon>
        <taxon>Mycoplasmoidales</taxon>
        <taxon>Metamycoplasmataceae</taxon>
        <taxon>Metamycoplasma</taxon>
    </lineage>
</organism>
<dbReference type="Proteomes" id="UP001460679">
    <property type="component" value="Chromosome"/>
</dbReference>
<dbReference type="InterPro" id="IPR004568">
    <property type="entry name" value="Ppantetheine-prot_Trfase_dom"/>
</dbReference>
<dbReference type="RefSeq" id="WP_205498540.1">
    <property type="nucleotide sequence ID" value="NZ_CP148066.1"/>
</dbReference>
<accession>A0ABZ2RR60</accession>
<dbReference type="Pfam" id="PF01648">
    <property type="entry name" value="ACPS"/>
    <property type="match status" value="1"/>
</dbReference>
<gene>
    <name evidence="5" type="ORF">WG616_01645</name>
</gene>
<evidence type="ECO:0000256" key="1">
    <source>
        <dbReference type="ARBA" id="ARBA00022679"/>
    </source>
</evidence>
<sequence length="105" mass="12416">MFNVGIDLTTIKRFDEIDILAIKRFLSKSEFDEYLEITKTHTKDFINLFLATRWALKEAIFKADNRFYEFKKINITKHDNVYHFENFSLSTSNENGMVIAIAIKN</sequence>
<keyword evidence="2" id="KW-0479">Metal-binding</keyword>
<reference evidence="5" key="1">
    <citation type="submission" date="2024-03" db="EMBL/GenBank/DDBJ databases">
        <title>Complete genome sequence of Mycoplasma gypis type strain B1/T1.</title>
        <authorList>
            <person name="Spergser J."/>
        </authorList>
    </citation>
    <scope>NUCLEOTIDE SEQUENCE [LARGE SCALE GENOMIC DNA]</scope>
    <source>
        <strain evidence="5">B1/T1</strain>
    </source>
</reference>
<dbReference type="EMBL" id="CP148066">
    <property type="protein sequence ID" value="WXL28707.1"/>
    <property type="molecule type" value="Genomic_DNA"/>
</dbReference>
<keyword evidence="6" id="KW-1185">Reference proteome</keyword>
<evidence type="ECO:0000259" key="4">
    <source>
        <dbReference type="Pfam" id="PF01648"/>
    </source>
</evidence>
<keyword evidence="3" id="KW-0460">Magnesium</keyword>